<sequence>MMLHIHRVEENSTHELLQVNNLGYYGNGVLVKLKDAPAHAIQRASRIFSIDLRVCKGGGGNNWLCLERATSTEDYCGYTTYGNCTLAVELTNQTVFNRAQYLDNYCIVNSYHNYTKRGIVCELPGHNVVLTNLSESITIGRHELTPYRDVSIVEADDLERIDNDQRTH</sequence>
<evidence type="ECO:0000313" key="2">
    <source>
        <dbReference type="Proteomes" id="UP000288216"/>
    </source>
</evidence>
<proteinExistence type="predicted"/>
<dbReference type="EMBL" id="BFAA01041133">
    <property type="protein sequence ID" value="GCB83473.1"/>
    <property type="molecule type" value="Genomic_DNA"/>
</dbReference>
<name>A0A401QDN9_SCYTO</name>
<dbReference type="AlphaFoldDB" id="A0A401QDN9"/>
<reference evidence="1 2" key="1">
    <citation type="journal article" date="2018" name="Nat. Ecol. Evol.">
        <title>Shark genomes provide insights into elasmobranch evolution and the origin of vertebrates.</title>
        <authorList>
            <person name="Hara Y"/>
            <person name="Yamaguchi K"/>
            <person name="Onimaru K"/>
            <person name="Kadota M"/>
            <person name="Koyanagi M"/>
            <person name="Keeley SD"/>
            <person name="Tatsumi K"/>
            <person name="Tanaka K"/>
            <person name="Motone F"/>
            <person name="Kageyama Y"/>
            <person name="Nozu R"/>
            <person name="Adachi N"/>
            <person name="Nishimura O"/>
            <person name="Nakagawa R"/>
            <person name="Tanegashima C"/>
            <person name="Kiyatake I"/>
            <person name="Matsumoto R"/>
            <person name="Murakumo K"/>
            <person name="Nishida K"/>
            <person name="Terakita A"/>
            <person name="Kuratani S"/>
            <person name="Sato K"/>
            <person name="Hyodo S Kuraku.S."/>
        </authorList>
    </citation>
    <scope>NUCLEOTIDE SEQUENCE [LARGE SCALE GENOMIC DNA]</scope>
</reference>
<evidence type="ECO:0000313" key="1">
    <source>
        <dbReference type="EMBL" id="GCB83473.1"/>
    </source>
</evidence>
<dbReference type="Proteomes" id="UP000288216">
    <property type="component" value="Unassembled WGS sequence"/>
</dbReference>
<comment type="caution">
    <text evidence="1">The sequence shown here is derived from an EMBL/GenBank/DDBJ whole genome shotgun (WGS) entry which is preliminary data.</text>
</comment>
<protein>
    <submittedName>
        <fullName evidence="1">Uncharacterized protein</fullName>
    </submittedName>
</protein>
<gene>
    <name evidence="1" type="ORF">scyTo_0024209</name>
</gene>
<organism evidence="1 2">
    <name type="scientific">Scyliorhinus torazame</name>
    <name type="common">Cloudy catshark</name>
    <name type="synonym">Catulus torazame</name>
    <dbReference type="NCBI Taxonomy" id="75743"/>
    <lineage>
        <taxon>Eukaryota</taxon>
        <taxon>Metazoa</taxon>
        <taxon>Chordata</taxon>
        <taxon>Craniata</taxon>
        <taxon>Vertebrata</taxon>
        <taxon>Chondrichthyes</taxon>
        <taxon>Elasmobranchii</taxon>
        <taxon>Galeomorphii</taxon>
        <taxon>Galeoidea</taxon>
        <taxon>Carcharhiniformes</taxon>
        <taxon>Scyliorhinidae</taxon>
        <taxon>Scyliorhinus</taxon>
    </lineage>
</organism>
<accession>A0A401QDN9</accession>
<keyword evidence="2" id="KW-1185">Reference proteome</keyword>